<dbReference type="PANTHER" id="PTHR33293">
    <property type="entry name" value="INSERTION ELEMENT IS1 1 PROTEIN INSB-RELATED"/>
    <property type="match status" value="1"/>
</dbReference>
<name>A0A845PU60_9FLAO</name>
<proteinExistence type="inferred from homology"/>
<dbReference type="GO" id="GO:0003677">
    <property type="term" value="F:DNA binding"/>
    <property type="evidence" value="ECO:0007669"/>
    <property type="project" value="InterPro"/>
</dbReference>
<dbReference type="InterPro" id="IPR051354">
    <property type="entry name" value="Transposase_27_IS1"/>
</dbReference>
<evidence type="ECO:0000313" key="6">
    <source>
        <dbReference type="Proteomes" id="UP000553459"/>
    </source>
</evidence>
<evidence type="ECO:0000256" key="3">
    <source>
        <dbReference type="ARBA" id="ARBA00022578"/>
    </source>
</evidence>
<dbReference type="EMBL" id="JAAABJ010000372">
    <property type="protein sequence ID" value="NAW50613.1"/>
    <property type="molecule type" value="Genomic_DNA"/>
</dbReference>
<evidence type="ECO:0000256" key="4">
    <source>
        <dbReference type="ARBA" id="ARBA00023172"/>
    </source>
</evidence>
<dbReference type="InterPro" id="IPR005063">
    <property type="entry name" value="Transposase_27"/>
</dbReference>
<gene>
    <name evidence="5" type="ORF">GNY06_04170</name>
</gene>
<evidence type="ECO:0000313" key="5">
    <source>
        <dbReference type="EMBL" id="NAW50613.1"/>
    </source>
</evidence>
<keyword evidence="3" id="KW-0815">Transposition</keyword>
<comment type="function">
    <text evidence="1">Absolutely required for transposition of IS1.</text>
</comment>
<keyword evidence="4" id="KW-0233">DNA recombination</keyword>
<reference evidence="5 6" key="1">
    <citation type="submission" date="2019-11" db="EMBL/GenBank/DDBJ databases">
        <title>Characterization of Elizabethkingia argenteiflava sp. nov., isolated from inner surface of Soybean Pods.</title>
        <authorList>
            <person name="Mo S."/>
        </authorList>
    </citation>
    <scope>NUCLEOTIDE SEQUENCE [LARGE SCALE GENOMIC DNA]</scope>
    <source>
        <strain evidence="5 6">YB22</strain>
    </source>
</reference>
<comment type="caution">
    <text evidence="5">The sequence shown here is derived from an EMBL/GenBank/DDBJ whole genome shotgun (WGS) entry which is preliminary data.</text>
</comment>
<keyword evidence="6" id="KW-1185">Reference proteome</keyword>
<sequence length="116" mass="13940">GWIWIAVDRFGKRFINFVIGDRSHQTAEEFWETIKQHKMEKISSDHWKSYQGIVPKEKHLQTKAETFTVEAYNSLFGHFLARMRRKSKCYSKKIEMPRLSILLLMHHRNKTLSIFD</sequence>
<evidence type="ECO:0000256" key="2">
    <source>
        <dbReference type="ARBA" id="ARBA00008841"/>
    </source>
</evidence>
<dbReference type="Proteomes" id="UP000553459">
    <property type="component" value="Unassembled WGS sequence"/>
</dbReference>
<comment type="similarity">
    <text evidence="2">Belongs to the transposase 27 family.</text>
</comment>
<evidence type="ECO:0000256" key="1">
    <source>
        <dbReference type="ARBA" id="ARBA00004091"/>
    </source>
</evidence>
<dbReference type="GO" id="GO:0004803">
    <property type="term" value="F:transposase activity"/>
    <property type="evidence" value="ECO:0007669"/>
    <property type="project" value="InterPro"/>
</dbReference>
<dbReference type="AlphaFoldDB" id="A0A845PU60"/>
<organism evidence="5 6">
    <name type="scientific">Elizabethkingia argenteiflava</name>
    <dbReference type="NCBI Taxonomy" id="2681556"/>
    <lineage>
        <taxon>Bacteria</taxon>
        <taxon>Pseudomonadati</taxon>
        <taxon>Bacteroidota</taxon>
        <taxon>Flavobacteriia</taxon>
        <taxon>Flavobacteriales</taxon>
        <taxon>Weeksellaceae</taxon>
        <taxon>Elizabethkingia</taxon>
    </lineage>
</organism>
<dbReference type="Pfam" id="PF03400">
    <property type="entry name" value="DDE_Tnp_IS1"/>
    <property type="match status" value="1"/>
</dbReference>
<feature type="non-terminal residue" evidence="5">
    <location>
        <position position="1"/>
    </location>
</feature>
<dbReference type="GO" id="GO:0006313">
    <property type="term" value="P:DNA transposition"/>
    <property type="evidence" value="ECO:0007669"/>
    <property type="project" value="InterPro"/>
</dbReference>
<accession>A0A845PU60</accession>
<dbReference type="PANTHER" id="PTHR33293:SF1">
    <property type="entry name" value="INSERTION ELEMENT IS1 1 PROTEIN INSB-RELATED"/>
    <property type="match status" value="1"/>
</dbReference>
<protein>
    <submittedName>
        <fullName evidence="5">IS1 family transposase</fullName>
    </submittedName>
</protein>